<keyword evidence="3" id="KW-1185">Reference proteome</keyword>
<feature type="compositionally biased region" description="Low complexity" evidence="1">
    <location>
        <begin position="86"/>
        <end position="96"/>
    </location>
</feature>
<name>A0A1I2IME6_9ACTN</name>
<dbReference type="Proteomes" id="UP000198589">
    <property type="component" value="Unassembled WGS sequence"/>
</dbReference>
<dbReference type="STRING" id="1798228.SAMN05216574_11389"/>
<feature type="region of interest" description="Disordered" evidence="1">
    <location>
        <begin position="1"/>
        <end position="37"/>
    </location>
</feature>
<accession>A0A1I2IME6</accession>
<evidence type="ECO:0008006" key="4">
    <source>
        <dbReference type="Google" id="ProtNLM"/>
    </source>
</evidence>
<protein>
    <recommendedName>
        <fullName evidence="4">EcsC protein family protein</fullName>
    </recommendedName>
</protein>
<dbReference type="OrthoDB" id="5195644at2"/>
<evidence type="ECO:0000256" key="1">
    <source>
        <dbReference type="SAM" id="MobiDB-lite"/>
    </source>
</evidence>
<evidence type="ECO:0000313" key="3">
    <source>
        <dbReference type="Proteomes" id="UP000198589"/>
    </source>
</evidence>
<reference evidence="3" key="1">
    <citation type="submission" date="2016-10" db="EMBL/GenBank/DDBJ databases">
        <authorList>
            <person name="Varghese N."/>
            <person name="Submissions S."/>
        </authorList>
    </citation>
    <scope>NUCLEOTIDE SEQUENCE [LARGE SCALE GENOMIC DNA]</scope>
    <source>
        <strain evidence="3">DSM 46838</strain>
    </source>
</reference>
<evidence type="ECO:0000313" key="2">
    <source>
        <dbReference type="EMBL" id="SFF42207.1"/>
    </source>
</evidence>
<dbReference type="EMBL" id="FOND01000013">
    <property type="protein sequence ID" value="SFF42207.1"/>
    <property type="molecule type" value="Genomic_DNA"/>
</dbReference>
<dbReference type="RefSeq" id="WP_092201181.1">
    <property type="nucleotide sequence ID" value="NZ_FOND01000013.1"/>
</dbReference>
<organism evidence="2 3">
    <name type="scientific">Blastococcus tunisiensis</name>
    <dbReference type="NCBI Taxonomy" id="1798228"/>
    <lineage>
        <taxon>Bacteria</taxon>
        <taxon>Bacillati</taxon>
        <taxon>Actinomycetota</taxon>
        <taxon>Actinomycetes</taxon>
        <taxon>Geodermatophilales</taxon>
        <taxon>Geodermatophilaceae</taxon>
        <taxon>Blastococcus</taxon>
    </lineage>
</organism>
<feature type="region of interest" description="Disordered" evidence="1">
    <location>
        <begin position="86"/>
        <end position="105"/>
    </location>
</feature>
<feature type="compositionally biased region" description="Pro residues" evidence="1">
    <location>
        <begin position="13"/>
        <end position="25"/>
    </location>
</feature>
<dbReference type="AlphaFoldDB" id="A0A1I2IME6"/>
<sequence>MTDHSTRSGAPRDVPPPRPVASPEPAPEETGLGRAARAVAEAVSGLVGGAGGRSEAPDGGPGASVAGGLREVVSAVAGAVAAAFAPQRESAAPPGAAGVGTAGPERSPGALLGDLLSAAAPRLPIRDADRLRGAHPGLSDREIADALVGRAARLTATIGAATGGLSAAHWLAPASLLALPVELGAETVLVAGVEVVLIGELHELHGRRAPGDARARAGAYLAGWSAQRSVDGAGTAGLGSLLTGAGVRALQRRLGRRLAGAVPAAAPLLIGAAIAGRGNRRTTEKLAERVLADLRATRPLT</sequence>
<gene>
    <name evidence="2" type="ORF">SAMN05216574_11389</name>
</gene>
<proteinExistence type="predicted"/>